<dbReference type="CDD" id="cd01285">
    <property type="entry name" value="nucleoside_deaminase"/>
    <property type="match status" value="1"/>
</dbReference>
<comment type="similarity">
    <text evidence="1">Belongs to the cytidine and deoxycytidylate deaminase family. ADAT2 subfamily.</text>
</comment>
<comment type="catalytic activity">
    <reaction evidence="7 8">
        <text>adenosine(34) in tRNA + H2O + H(+) = inosine(34) in tRNA + NH4(+)</text>
        <dbReference type="Rhea" id="RHEA:43168"/>
        <dbReference type="Rhea" id="RHEA-COMP:10373"/>
        <dbReference type="Rhea" id="RHEA-COMP:10374"/>
        <dbReference type="ChEBI" id="CHEBI:15377"/>
        <dbReference type="ChEBI" id="CHEBI:15378"/>
        <dbReference type="ChEBI" id="CHEBI:28938"/>
        <dbReference type="ChEBI" id="CHEBI:74411"/>
        <dbReference type="ChEBI" id="CHEBI:82852"/>
        <dbReference type="EC" id="3.5.4.33"/>
    </reaction>
</comment>
<dbReference type="PANTHER" id="PTHR11079:SF202">
    <property type="entry name" value="TRNA-SPECIFIC ADENOSINE DEAMINASE"/>
    <property type="match status" value="1"/>
</dbReference>
<comment type="caution">
    <text evidence="10">The sequence shown here is derived from an EMBL/GenBank/DDBJ whole genome shotgun (WGS) entry which is preliminary data.</text>
</comment>
<keyword evidence="5 8" id="KW-0378">Hydrolase</keyword>
<dbReference type="FunFam" id="3.40.140.10:FF:000005">
    <property type="entry name" value="tRNA-specific adenosine deaminase"/>
    <property type="match status" value="1"/>
</dbReference>
<dbReference type="InterPro" id="IPR058535">
    <property type="entry name" value="MafB19-deam"/>
</dbReference>
<dbReference type="Pfam" id="PF14437">
    <property type="entry name" value="MafB19-deam"/>
    <property type="match status" value="1"/>
</dbReference>
<evidence type="ECO:0000256" key="2">
    <source>
        <dbReference type="ARBA" id="ARBA00011738"/>
    </source>
</evidence>
<dbReference type="GO" id="GO:0002100">
    <property type="term" value="P:tRNA wobble adenosine to inosine editing"/>
    <property type="evidence" value="ECO:0007669"/>
    <property type="project" value="UniProtKB-UniRule"/>
</dbReference>
<evidence type="ECO:0000256" key="1">
    <source>
        <dbReference type="ARBA" id="ARBA00010669"/>
    </source>
</evidence>
<keyword evidence="6 8" id="KW-0862">Zinc</keyword>
<evidence type="ECO:0000259" key="9">
    <source>
        <dbReference type="PROSITE" id="PS51747"/>
    </source>
</evidence>
<dbReference type="RefSeq" id="WP_218930068.1">
    <property type="nucleotide sequence ID" value="NZ_JACAOA010000002.1"/>
</dbReference>
<dbReference type="HAMAP" id="MF_00972">
    <property type="entry name" value="tRNA_aden_deaminase"/>
    <property type="match status" value="1"/>
</dbReference>
<comment type="subunit">
    <text evidence="2 8">Homodimer.</text>
</comment>
<keyword evidence="3 8" id="KW-0819">tRNA processing</keyword>
<keyword evidence="4 8" id="KW-0479">Metal-binding</keyword>
<dbReference type="PROSITE" id="PS00903">
    <property type="entry name" value="CYT_DCMP_DEAMINASES_1"/>
    <property type="match status" value="1"/>
</dbReference>
<dbReference type="GO" id="GO:0008270">
    <property type="term" value="F:zinc ion binding"/>
    <property type="evidence" value="ECO:0007669"/>
    <property type="project" value="UniProtKB-UniRule"/>
</dbReference>
<dbReference type="PANTHER" id="PTHR11079">
    <property type="entry name" value="CYTOSINE DEAMINASE FAMILY MEMBER"/>
    <property type="match status" value="1"/>
</dbReference>
<evidence type="ECO:0000313" key="11">
    <source>
        <dbReference type="Proteomes" id="UP000571018"/>
    </source>
</evidence>
<feature type="active site" description="Proton donor" evidence="8">
    <location>
        <position position="66"/>
    </location>
</feature>
<evidence type="ECO:0000256" key="8">
    <source>
        <dbReference type="HAMAP-Rule" id="MF_00972"/>
    </source>
</evidence>
<dbReference type="EC" id="3.5.4.33" evidence="8"/>
<evidence type="ECO:0000313" key="10">
    <source>
        <dbReference type="EMBL" id="MBA5728335.1"/>
    </source>
</evidence>
<dbReference type="SUPFAM" id="SSF53927">
    <property type="entry name" value="Cytidine deaminase-like"/>
    <property type="match status" value="1"/>
</dbReference>
<sequence length="171" mass="19068">MLEAIELREAVRLEHEKWMEEAIKEALVAKEKAEVPIGAIIVKDGEIIARGHNVRELELDATGHAEIKAIQAANKALDAWRLEGTTMYITLEPCPMCAGALINSRVENVVYGAVDLKAGCGGTLMNLLEDERFNHQTQVIKGVLAEECGQLLTNFFRELRENKKKRKLSTD</sequence>
<name>A0A839A3U4_9LACT</name>
<feature type="binding site" evidence="8">
    <location>
        <position position="64"/>
    </location>
    <ligand>
        <name>Zn(2+)</name>
        <dbReference type="ChEBI" id="CHEBI:29105"/>
        <note>catalytic</note>
    </ligand>
</feature>
<comment type="cofactor">
    <cofactor evidence="8">
        <name>Zn(2+)</name>
        <dbReference type="ChEBI" id="CHEBI:29105"/>
    </cofactor>
    <text evidence="8">Binds 1 zinc ion per subunit.</text>
</comment>
<evidence type="ECO:0000256" key="3">
    <source>
        <dbReference type="ARBA" id="ARBA00022694"/>
    </source>
</evidence>
<organism evidence="10 11">
    <name type="scientific">Ruoffia halotolerans</name>
    <dbReference type="NCBI Taxonomy" id="2748684"/>
    <lineage>
        <taxon>Bacteria</taxon>
        <taxon>Bacillati</taxon>
        <taxon>Bacillota</taxon>
        <taxon>Bacilli</taxon>
        <taxon>Lactobacillales</taxon>
        <taxon>Aerococcaceae</taxon>
        <taxon>Ruoffia</taxon>
    </lineage>
</organism>
<dbReference type="Gene3D" id="3.40.140.10">
    <property type="entry name" value="Cytidine Deaminase, domain 2"/>
    <property type="match status" value="1"/>
</dbReference>
<dbReference type="NCBIfam" id="NF008113">
    <property type="entry name" value="PRK10860.1"/>
    <property type="match status" value="1"/>
</dbReference>
<protein>
    <recommendedName>
        <fullName evidence="8">tRNA-specific adenosine deaminase</fullName>
        <ecNumber evidence="8">3.5.4.33</ecNumber>
    </recommendedName>
</protein>
<feature type="binding site" evidence="8">
    <location>
        <position position="94"/>
    </location>
    <ligand>
        <name>Zn(2+)</name>
        <dbReference type="ChEBI" id="CHEBI:29105"/>
        <note>catalytic</note>
    </ligand>
</feature>
<proteinExistence type="inferred from homology"/>
<feature type="domain" description="CMP/dCMP-type deaminase" evidence="9">
    <location>
        <begin position="13"/>
        <end position="131"/>
    </location>
</feature>
<keyword evidence="11" id="KW-1185">Reference proteome</keyword>
<dbReference type="InterPro" id="IPR016193">
    <property type="entry name" value="Cytidine_deaminase-like"/>
</dbReference>
<dbReference type="AlphaFoldDB" id="A0A839A3U4"/>
<dbReference type="PROSITE" id="PS51747">
    <property type="entry name" value="CYT_DCMP_DEAMINASES_2"/>
    <property type="match status" value="1"/>
</dbReference>
<dbReference type="InterPro" id="IPR002125">
    <property type="entry name" value="CMP_dCMP_dom"/>
</dbReference>
<dbReference type="EMBL" id="JACAOA010000002">
    <property type="protein sequence ID" value="MBA5728335.1"/>
    <property type="molecule type" value="Genomic_DNA"/>
</dbReference>
<evidence type="ECO:0000256" key="6">
    <source>
        <dbReference type="ARBA" id="ARBA00022833"/>
    </source>
</evidence>
<evidence type="ECO:0000256" key="7">
    <source>
        <dbReference type="ARBA" id="ARBA00048045"/>
    </source>
</evidence>
<accession>A0A839A3U4</accession>
<dbReference type="InterPro" id="IPR028883">
    <property type="entry name" value="tRNA_aden_deaminase"/>
</dbReference>
<evidence type="ECO:0000256" key="4">
    <source>
        <dbReference type="ARBA" id="ARBA00022723"/>
    </source>
</evidence>
<evidence type="ECO:0000256" key="5">
    <source>
        <dbReference type="ARBA" id="ARBA00022801"/>
    </source>
</evidence>
<dbReference type="InterPro" id="IPR016192">
    <property type="entry name" value="APOBEC/CMP_deaminase_Zn-bd"/>
</dbReference>
<reference evidence="10 11" key="1">
    <citation type="submission" date="2020-06" db="EMBL/GenBank/DDBJ databases">
        <title>Reclassification of Facklamia ignava, Facklamia soureckii and Facklami tabacinasalis as Falseniella iganva gen. nov., comb. nov., Hutsoniella ignava gen. nov., comb. nov., and Ruoffia tabacinasalis gen. nov., comb. nov and description of Ruoffia haltotolerans sp. nov., isolated from hypersaline Inland Sea of Qatar.</title>
        <authorList>
            <person name="Fotedar R."/>
            <person name="Sankaranarayanan K."/>
            <person name="Lawson P."/>
            <person name="Caldwell M."/>
            <person name="Zeyara A."/>
            <person name="Al Malki A."/>
            <person name="Ali M."/>
        </authorList>
    </citation>
    <scope>NUCLEOTIDE SEQUENCE [LARGE SCALE GENOMIC DNA]</scope>
    <source>
        <strain evidence="10 11">INB8</strain>
    </source>
</reference>
<dbReference type="Proteomes" id="UP000571018">
    <property type="component" value="Unassembled WGS sequence"/>
</dbReference>
<dbReference type="GO" id="GO:0052717">
    <property type="term" value="F:tRNA-specific adenosine-34 deaminase activity"/>
    <property type="evidence" value="ECO:0007669"/>
    <property type="project" value="UniProtKB-UniRule"/>
</dbReference>
<gene>
    <name evidence="8" type="primary">tadA</name>
    <name evidence="10" type="ORF">HW423_00840</name>
</gene>
<feature type="binding site" evidence="8">
    <location>
        <position position="97"/>
    </location>
    <ligand>
        <name>Zn(2+)</name>
        <dbReference type="ChEBI" id="CHEBI:29105"/>
        <note>catalytic</note>
    </ligand>
</feature>
<comment type="function">
    <text evidence="8">Catalyzes the deamination of adenosine to inosine at the wobble position 34 of tRNA(Arg2).</text>
</comment>